<keyword evidence="2" id="KW-1185">Reference proteome</keyword>
<comment type="caution">
    <text evidence="1">The sequence shown here is derived from an EMBL/GenBank/DDBJ whole genome shotgun (WGS) entry which is preliminary data.</text>
</comment>
<organism evidence="1 2">
    <name type="scientific">Tritrichomonas musculus</name>
    <dbReference type="NCBI Taxonomy" id="1915356"/>
    <lineage>
        <taxon>Eukaryota</taxon>
        <taxon>Metamonada</taxon>
        <taxon>Parabasalia</taxon>
        <taxon>Tritrichomonadida</taxon>
        <taxon>Tritrichomonadidae</taxon>
        <taxon>Tritrichomonas</taxon>
    </lineage>
</organism>
<gene>
    <name evidence="1" type="ORF">M9Y10_023939</name>
</gene>
<sequence>MYDCDRSIHISSSIGISQISHPTNPTIQKHTPTNPTNHNYIKYHLSSISGSYIKLFLFYTNNMTSSLIFNQLYHFLSAAAAESNDGDTKLIEINIRTRPNAFYEPDAFNNA</sequence>
<dbReference type="EMBL" id="JAPFFF010000003">
    <property type="protein sequence ID" value="KAK8895473.1"/>
    <property type="molecule type" value="Genomic_DNA"/>
</dbReference>
<dbReference type="Proteomes" id="UP001470230">
    <property type="component" value="Unassembled WGS sequence"/>
</dbReference>
<evidence type="ECO:0000313" key="1">
    <source>
        <dbReference type="EMBL" id="KAK8895473.1"/>
    </source>
</evidence>
<protein>
    <submittedName>
        <fullName evidence="1">Uncharacterized protein</fullName>
    </submittedName>
</protein>
<proteinExistence type="predicted"/>
<name>A0ABR2KXA4_9EUKA</name>
<accession>A0ABR2KXA4</accession>
<evidence type="ECO:0000313" key="2">
    <source>
        <dbReference type="Proteomes" id="UP001470230"/>
    </source>
</evidence>
<reference evidence="1 2" key="1">
    <citation type="submission" date="2024-04" db="EMBL/GenBank/DDBJ databases">
        <title>Tritrichomonas musculus Genome.</title>
        <authorList>
            <person name="Alves-Ferreira E."/>
            <person name="Grigg M."/>
            <person name="Lorenzi H."/>
            <person name="Galac M."/>
        </authorList>
    </citation>
    <scope>NUCLEOTIDE SEQUENCE [LARGE SCALE GENOMIC DNA]</scope>
    <source>
        <strain evidence="1 2">EAF2021</strain>
    </source>
</reference>